<keyword evidence="2" id="KW-1185">Reference proteome</keyword>
<evidence type="ECO:0000313" key="1">
    <source>
        <dbReference type="EMBL" id="RDF10145.1"/>
    </source>
</evidence>
<organism evidence="1 2">
    <name type="scientific">Haemophilus paraphrohaemolyticus</name>
    <dbReference type="NCBI Taxonomy" id="736"/>
    <lineage>
        <taxon>Bacteria</taxon>
        <taxon>Pseudomonadati</taxon>
        <taxon>Pseudomonadota</taxon>
        <taxon>Gammaproteobacteria</taxon>
        <taxon>Pasteurellales</taxon>
        <taxon>Pasteurellaceae</taxon>
        <taxon>Haemophilus</taxon>
    </lineage>
</organism>
<dbReference type="AlphaFoldDB" id="A0A369ZUP7"/>
<evidence type="ECO:0000313" key="2">
    <source>
        <dbReference type="Proteomes" id="UP000253945"/>
    </source>
</evidence>
<dbReference type="EMBL" id="QEQF01000005">
    <property type="protein sequence ID" value="RDF10145.1"/>
    <property type="molecule type" value="Genomic_DNA"/>
</dbReference>
<dbReference type="Proteomes" id="UP000253945">
    <property type="component" value="Unassembled WGS sequence"/>
</dbReference>
<dbReference type="RefSeq" id="WP_111354119.1">
    <property type="nucleotide sequence ID" value="NZ_QEQF01000005.1"/>
</dbReference>
<sequence>MKEKNSFFYHGINKIEGVSKFEILVNDEQENRSTIAGRYMFKDLTFGFIDITPTNDNPSVFTNILKFSFKIDIKNKKLDSFKKSLSNLVNNDLRDIPTIQVKYEYLNKNNDIFFELTNQVTYTSEIRDSKDIIYPMLEFLLLCRARIALFMIEHKKSNDEG</sequence>
<proteinExistence type="predicted"/>
<protein>
    <submittedName>
        <fullName evidence="1">Uncharacterized protein</fullName>
    </submittedName>
</protein>
<reference evidence="1 2" key="1">
    <citation type="submission" date="2018-05" db="EMBL/GenBank/DDBJ databases">
        <title>Draft Genome Sequences for a Diverse set of 7 Haemophilus Species.</title>
        <authorList>
            <person name="Nichols M."/>
            <person name="Topaz N."/>
            <person name="Wang X."/>
            <person name="Wang X."/>
            <person name="Boxrud D."/>
        </authorList>
    </citation>
    <scope>NUCLEOTIDE SEQUENCE [LARGE SCALE GENOMIC DNA]</scope>
    <source>
        <strain evidence="1 2">C2014016342</strain>
    </source>
</reference>
<accession>A0A369ZUP7</accession>
<gene>
    <name evidence="1" type="ORF">DPV92_06120</name>
</gene>
<comment type="caution">
    <text evidence="1">The sequence shown here is derived from an EMBL/GenBank/DDBJ whole genome shotgun (WGS) entry which is preliminary data.</text>
</comment>
<name>A0A369ZUP7_9PAST</name>